<dbReference type="Gene3D" id="3.40.50.300">
    <property type="entry name" value="P-loop containing nucleotide triphosphate hydrolases"/>
    <property type="match status" value="1"/>
</dbReference>
<keyword evidence="2 5" id="KW-0500">Molybdenum</keyword>
<dbReference type="SUPFAM" id="SSF52540">
    <property type="entry name" value="P-loop containing nucleoside triphosphate hydrolases"/>
    <property type="match status" value="1"/>
</dbReference>
<evidence type="ECO:0000256" key="2">
    <source>
        <dbReference type="ARBA" id="ARBA00022505"/>
    </source>
</evidence>
<dbReference type="AlphaFoldDB" id="W6K469"/>
<dbReference type="PROSITE" id="PS51866">
    <property type="entry name" value="MOP"/>
    <property type="match status" value="1"/>
</dbReference>
<keyword evidence="1" id="KW-0813">Transport</keyword>
<evidence type="ECO:0000313" key="8">
    <source>
        <dbReference type="EMBL" id="CCH74494.1"/>
    </source>
</evidence>
<dbReference type="InterPro" id="IPR027417">
    <property type="entry name" value="P-loop_NTPase"/>
</dbReference>
<dbReference type="PANTHER" id="PTHR42781:SF4">
    <property type="entry name" value="SPERMIDINE_PUTRESCINE IMPORT ATP-BINDING PROTEIN POTA"/>
    <property type="match status" value="1"/>
</dbReference>
<accession>W6K469</accession>
<evidence type="ECO:0000259" key="6">
    <source>
        <dbReference type="PROSITE" id="PS50893"/>
    </source>
</evidence>
<dbReference type="GO" id="GO:0016887">
    <property type="term" value="F:ATP hydrolysis activity"/>
    <property type="evidence" value="ECO:0007669"/>
    <property type="project" value="InterPro"/>
</dbReference>
<dbReference type="Gene3D" id="2.40.50.100">
    <property type="match status" value="1"/>
</dbReference>
<dbReference type="OrthoDB" id="9112331at2"/>
<dbReference type="Proteomes" id="UP000035763">
    <property type="component" value="Unassembled WGS sequence"/>
</dbReference>
<dbReference type="SUPFAM" id="SSF50331">
    <property type="entry name" value="MOP-like"/>
    <property type="match status" value="1"/>
</dbReference>
<keyword evidence="3" id="KW-0547">Nucleotide-binding</keyword>
<dbReference type="InterPro" id="IPR003593">
    <property type="entry name" value="AAA+_ATPase"/>
</dbReference>
<dbReference type="PROSITE" id="PS50893">
    <property type="entry name" value="ABC_TRANSPORTER_2"/>
    <property type="match status" value="1"/>
</dbReference>
<dbReference type="InterPro" id="IPR017871">
    <property type="entry name" value="ABC_transporter-like_CS"/>
</dbReference>
<evidence type="ECO:0000313" key="9">
    <source>
        <dbReference type="Proteomes" id="UP000035763"/>
    </source>
</evidence>
<keyword evidence="9" id="KW-1185">Reference proteome</keyword>
<gene>
    <name evidence="8" type="ORF">BN11_4500006</name>
</gene>
<protein>
    <submittedName>
        <fullName evidence="8">ABC transporter related protein</fullName>
    </submittedName>
</protein>
<dbReference type="GO" id="GO:0015689">
    <property type="term" value="P:molybdate ion transport"/>
    <property type="evidence" value="ECO:0007669"/>
    <property type="project" value="InterPro"/>
</dbReference>
<organism evidence="8 9">
    <name type="scientific">Nostocoides australiense Ben110</name>
    <dbReference type="NCBI Taxonomy" id="1193182"/>
    <lineage>
        <taxon>Bacteria</taxon>
        <taxon>Bacillati</taxon>
        <taxon>Actinomycetota</taxon>
        <taxon>Actinomycetes</taxon>
        <taxon>Micrococcales</taxon>
        <taxon>Intrasporangiaceae</taxon>
        <taxon>Nostocoides</taxon>
    </lineage>
</organism>
<evidence type="ECO:0000256" key="3">
    <source>
        <dbReference type="ARBA" id="ARBA00022741"/>
    </source>
</evidence>
<evidence type="ECO:0000259" key="7">
    <source>
        <dbReference type="PROSITE" id="PS51866"/>
    </source>
</evidence>
<name>W6K469_9MICO</name>
<evidence type="ECO:0000256" key="5">
    <source>
        <dbReference type="PROSITE-ProRule" id="PRU01213"/>
    </source>
</evidence>
<dbReference type="InterPro" id="IPR050093">
    <property type="entry name" value="ABC_SmlMolc_Importer"/>
</dbReference>
<feature type="domain" description="Mop" evidence="7">
    <location>
        <begin position="306"/>
        <end position="370"/>
    </location>
</feature>
<proteinExistence type="predicted"/>
<dbReference type="InterPro" id="IPR003439">
    <property type="entry name" value="ABC_transporter-like_ATP-bd"/>
</dbReference>
<dbReference type="STRING" id="1193182.BN11_4500006"/>
<dbReference type="InterPro" id="IPR008995">
    <property type="entry name" value="Mo/tungstate-bd_C_term_dom"/>
</dbReference>
<reference evidence="8 9" key="1">
    <citation type="journal article" date="2013" name="ISME J.">
        <title>A metabolic model for members of the genus Tetrasphaera involved in enhanced biological phosphorus removal.</title>
        <authorList>
            <person name="Kristiansen R."/>
            <person name="Nguyen H.T.T."/>
            <person name="Saunders A.M."/>
            <person name="Nielsen J.L."/>
            <person name="Wimmer R."/>
            <person name="Le V.Q."/>
            <person name="McIlroy S.J."/>
            <person name="Petrovski S."/>
            <person name="Seviour R.J."/>
            <person name="Calteau A."/>
            <person name="Nielsen K.L."/>
            <person name="Nielsen P.H."/>
        </authorList>
    </citation>
    <scope>NUCLEOTIDE SEQUENCE [LARGE SCALE GENOMIC DNA]</scope>
    <source>
        <strain evidence="8 9">Ben110</strain>
    </source>
</reference>
<dbReference type="PROSITE" id="PS00211">
    <property type="entry name" value="ABC_TRANSPORTER_1"/>
    <property type="match status" value="1"/>
</dbReference>
<dbReference type="EMBL" id="CAJA01000391">
    <property type="protein sequence ID" value="CCH74494.1"/>
    <property type="molecule type" value="Genomic_DNA"/>
</dbReference>
<comment type="caution">
    <text evidence="8">The sequence shown here is derived from an EMBL/GenBank/DDBJ whole genome shotgun (WGS) entry which is preliminary data.</text>
</comment>
<dbReference type="SMART" id="SM00382">
    <property type="entry name" value="AAA"/>
    <property type="match status" value="1"/>
</dbReference>
<dbReference type="GO" id="GO:0005524">
    <property type="term" value="F:ATP binding"/>
    <property type="evidence" value="ECO:0007669"/>
    <property type="project" value="UniProtKB-KW"/>
</dbReference>
<feature type="domain" description="ABC transporter" evidence="6">
    <location>
        <begin position="12"/>
        <end position="250"/>
    </location>
</feature>
<sequence>MGAARSDAADPVALDARVEVVHQGARPFALQAHVAAGPGEVVAVLGPNGAGKTTLLRAIAGLTPLSGGRIRLGDRTLDDPALGTWVVPEQRRLGVVFQDHRLFPTMSVRENVAFPARARGMRHGAALANADAQLAHFGLTEIADRRPARISGGQAQRVALVRALASKPDLLLLDEPLAALDAQRRDTTRAELRAFVSAFAGPALLVTHDPLDALLLAGRIVVIEAGRVTQDADPATIARRPATAYVARLAGLNHYRGRVSRGGIELDGGGRLVAVDLPAQSSSGSREVLIALAPSAITVHTTRPDHGSARNVWAGRVRGIQQIADRARLDVAGPPDALVDVTPAAILDLGLTPGSAVWLSAKATEVTAYTAE</sequence>
<dbReference type="Pfam" id="PF03459">
    <property type="entry name" value="TOBE"/>
    <property type="match status" value="1"/>
</dbReference>
<dbReference type="InterPro" id="IPR004606">
    <property type="entry name" value="Mop_domain"/>
</dbReference>
<keyword evidence="4" id="KW-0067">ATP-binding</keyword>
<dbReference type="Pfam" id="PF00005">
    <property type="entry name" value="ABC_tran"/>
    <property type="match status" value="1"/>
</dbReference>
<evidence type="ECO:0000256" key="1">
    <source>
        <dbReference type="ARBA" id="ARBA00022448"/>
    </source>
</evidence>
<evidence type="ECO:0000256" key="4">
    <source>
        <dbReference type="ARBA" id="ARBA00022840"/>
    </source>
</evidence>
<dbReference type="InterPro" id="IPR005116">
    <property type="entry name" value="Transp-assoc_OB_typ1"/>
</dbReference>
<dbReference type="PANTHER" id="PTHR42781">
    <property type="entry name" value="SPERMIDINE/PUTRESCINE IMPORT ATP-BINDING PROTEIN POTA"/>
    <property type="match status" value="1"/>
</dbReference>